<dbReference type="OrthoDB" id="2309723at2759"/>
<dbReference type="CDD" id="cd00570">
    <property type="entry name" value="GST_N_family"/>
    <property type="match status" value="1"/>
</dbReference>
<dbReference type="Proteomes" id="UP000799423">
    <property type="component" value="Unassembled WGS sequence"/>
</dbReference>
<gene>
    <name evidence="2" type="ORF">T440DRAFT_464029</name>
</gene>
<proteinExistence type="predicted"/>
<dbReference type="InterPro" id="IPR036249">
    <property type="entry name" value="Thioredoxin-like_sf"/>
</dbReference>
<sequence>MTESRWSSRSTTSASPKASASSASAKNSPSNTKLYYHTRDPIAAPQSLEDLPGNPTGKAPFLEDPEAHFTLQESGAIRGYILARNAAGQLGSQLPEKRLFKTFGEEAYADYLYWFHWSNSTLQALLDRFTFFEIAQSQQRMLRISGQWQACTTRWRC</sequence>
<dbReference type="Gene3D" id="3.40.30.10">
    <property type="entry name" value="Glutaredoxin"/>
    <property type="match status" value="1"/>
</dbReference>
<evidence type="ECO:0008006" key="4">
    <source>
        <dbReference type="Google" id="ProtNLM"/>
    </source>
</evidence>
<name>A0A6A7BKD2_9PLEO</name>
<accession>A0A6A7BKD2</accession>
<dbReference type="EMBL" id="MU006290">
    <property type="protein sequence ID" value="KAF2855632.1"/>
    <property type="molecule type" value="Genomic_DNA"/>
</dbReference>
<dbReference type="SUPFAM" id="SSF52833">
    <property type="entry name" value="Thioredoxin-like"/>
    <property type="match status" value="1"/>
</dbReference>
<dbReference type="AlphaFoldDB" id="A0A6A7BKD2"/>
<protein>
    <recommendedName>
        <fullName evidence="4">GST N-terminal domain-containing protein</fullName>
    </recommendedName>
</protein>
<feature type="region of interest" description="Disordered" evidence="1">
    <location>
        <begin position="1"/>
        <end position="36"/>
    </location>
</feature>
<evidence type="ECO:0000256" key="1">
    <source>
        <dbReference type="SAM" id="MobiDB-lite"/>
    </source>
</evidence>
<evidence type="ECO:0000313" key="2">
    <source>
        <dbReference type="EMBL" id="KAF2855632.1"/>
    </source>
</evidence>
<dbReference type="Gene3D" id="1.20.1050.10">
    <property type="match status" value="1"/>
</dbReference>
<evidence type="ECO:0000313" key="3">
    <source>
        <dbReference type="Proteomes" id="UP000799423"/>
    </source>
</evidence>
<organism evidence="2 3">
    <name type="scientific">Plenodomus tracheiphilus IPT5</name>
    <dbReference type="NCBI Taxonomy" id="1408161"/>
    <lineage>
        <taxon>Eukaryota</taxon>
        <taxon>Fungi</taxon>
        <taxon>Dikarya</taxon>
        <taxon>Ascomycota</taxon>
        <taxon>Pezizomycotina</taxon>
        <taxon>Dothideomycetes</taxon>
        <taxon>Pleosporomycetidae</taxon>
        <taxon>Pleosporales</taxon>
        <taxon>Pleosporineae</taxon>
        <taxon>Leptosphaeriaceae</taxon>
        <taxon>Plenodomus</taxon>
    </lineage>
</organism>
<feature type="region of interest" description="Disordered" evidence="1">
    <location>
        <begin position="45"/>
        <end position="64"/>
    </location>
</feature>
<reference evidence="2" key="1">
    <citation type="submission" date="2020-01" db="EMBL/GenBank/DDBJ databases">
        <authorList>
            <consortium name="DOE Joint Genome Institute"/>
            <person name="Haridas S."/>
            <person name="Albert R."/>
            <person name="Binder M."/>
            <person name="Bloem J."/>
            <person name="Labutti K."/>
            <person name="Salamov A."/>
            <person name="Andreopoulos B."/>
            <person name="Baker S.E."/>
            <person name="Barry K."/>
            <person name="Bills G."/>
            <person name="Bluhm B.H."/>
            <person name="Cannon C."/>
            <person name="Castanera R."/>
            <person name="Culley D.E."/>
            <person name="Daum C."/>
            <person name="Ezra D."/>
            <person name="Gonzalez J.B."/>
            <person name="Henrissat B."/>
            <person name="Kuo A."/>
            <person name="Liang C."/>
            <person name="Lipzen A."/>
            <person name="Lutzoni F."/>
            <person name="Magnuson J."/>
            <person name="Mondo S."/>
            <person name="Nolan M."/>
            <person name="Ohm R."/>
            <person name="Pangilinan J."/>
            <person name="Park H.-J."/>
            <person name="Ramirez L."/>
            <person name="Alfaro M."/>
            <person name="Sun H."/>
            <person name="Tritt A."/>
            <person name="Yoshinaga Y."/>
            <person name="Zwiers L.-H."/>
            <person name="Turgeon B.G."/>
            <person name="Goodwin S.B."/>
            <person name="Spatafora J.W."/>
            <person name="Crous P.W."/>
            <person name="Grigoriev I.V."/>
        </authorList>
    </citation>
    <scope>NUCLEOTIDE SEQUENCE</scope>
    <source>
        <strain evidence="2">IPT5</strain>
    </source>
</reference>
<feature type="compositionally biased region" description="Low complexity" evidence="1">
    <location>
        <begin position="1"/>
        <end position="31"/>
    </location>
</feature>
<keyword evidence="3" id="KW-1185">Reference proteome</keyword>